<dbReference type="OrthoDB" id="44283at2"/>
<dbReference type="InterPro" id="IPR009091">
    <property type="entry name" value="RCC1/BLIP-II"/>
</dbReference>
<feature type="transmembrane region" description="Helical" evidence="1">
    <location>
        <begin position="293"/>
        <end position="313"/>
    </location>
</feature>
<sequence>MILILTALELEGDAVRAHLSGLTRHHHPAGSVFEVGHLTARPDCSVALGVIGMGTVNAAAVTERAIAEFRPDAVVFVGIAGGLRDWIRLGDVVVATRVYAYQGGRIDGEEFGARPRASETAHRLVELARQAGRSGAWPGAANSTATIHFEPVAAGEVVLNSSTAPENDRLRKHYNDAVAVETESSGVALAAHLNDSTPTIVVRGISDRADGTKEVTDSGGWQPVAVATAAAFAVGLCAVIAEAYRNTARPQEIERVVPGPVTVTGGNAVGSVYATGSVRISQRVVTKAQRHPVVAIAIVTVLLSLLGWGGYGIGKVVLGGGTSAWAAVVSEAMKPASSGKETLATGTGTACGVRADRTVLCWGDGGKERVQPEGRFAAVAVGDKAACGLREDQTVLCWNTNSSAQEVPSPEGRFQAITDQCGIRVGGEIACWVGKVTPPPGRYKAISLGRGDLCAVRDDGVVNCWGLDLGEAAVPPQGKFTAVSRGSRHACALREDRAVVCWGSDDEGQSSVPAGTYTAVSVGEEHSCALRADSALVCWGRDKGGQITPPPGSFTALAAGARAEYSCAVRSDGTAQCWGRDGRFTAPPGKFAAGR</sequence>
<reference evidence="4 6" key="2">
    <citation type="submission" date="2017-02" db="EMBL/GenBank/DDBJ databases">
        <title>Amycolatopsis azurea DSM 43854 draft genome.</title>
        <authorList>
            <person name="Mayilraj S."/>
        </authorList>
    </citation>
    <scope>NUCLEOTIDE SEQUENCE [LARGE SCALE GENOMIC DNA]</scope>
    <source>
        <strain evidence="4 6">DSM 43854</strain>
    </source>
</reference>
<feature type="domain" description="Nucleoside phosphorylase" evidence="2">
    <location>
        <begin position="2"/>
        <end position="234"/>
    </location>
</feature>
<organism evidence="3 5">
    <name type="scientific">Amycolatopsis azurea DSM 43854</name>
    <dbReference type="NCBI Taxonomy" id="1238180"/>
    <lineage>
        <taxon>Bacteria</taxon>
        <taxon>Bacillati</taxon>
        <taxon>Actinomycetota</taxon>
        <taxon>Actinomycetes</taxon>
        <taxon>Pseudonocardiales</taxon>
        <taxon>Pseudonocardiaceae</taxon>
        <taxon>Amycolatopsis</taxon>
    </lineage>
</organism>
<evidence type="ECO:0000259" key="2">
    <source>
        <dbReference type="Pfam" id="PF01048"/>
    </source>
</evidence>
<dbReference type="GO" id="GO:0008930">
    <property type="term" value="F:methylthioadenosine nucleosidase activity"/>
    <property type="evidence" value="ECO:0007669"/>
    <property type="project" value="TreeGrafter"/>
</dbReference>
<dbReference type="Pfam" id="PF13540">
    <property type="entry name" value="RCC1_2"/>
    <property type="match status" value="2"/>
</dbReference>
<evidence type="ECO:0000313" key="5">
    <source>
        <dbReference type="Proteomes" id="UP000014137"/>
    </source>
</evidence>
<comment type="caution">
    <text evidence="3">The sequence shown here is derived from an EMBL/GenBank/DDBJ whole genome shotgun (WGS) entry which is preliminary data.</text>
</comment>
<keyword evidence="1" id="KW-0812">Transmembrane</keyword>
<evidence type="ECO:0000256" key="1">
    <source>
        <dbReference type="SAM" id="Phobius"/>
    </source>
</evidence>
<dbReference type="AlphaFoldDB" id="M2QFF8"/>
<dbReference type="Proteomes" id="UP000014137">
    <property type="component" value="Unassembled WGS sequence"/>
</dbReference>
<name>M2QFF8_9PSEU</name>
<dbReference type="GO" id="GO:0008782">
    <property type="term" value="F:adenosylhomocysteine nucleosidase activity"/>
    <property type="evidence" value="ECO:0007669"/>
    <property type="project" value="TreeGrafter"/>
</dbReference>
<dbReference type="PANTHER" id="PTHR46832:SF1">
    <property type="entry name" value="5'-METHYLTHIOADENOSINE_S-ADENOSYLHOMOCYSTEINE NUCLEOSIDASE"/>
    <property type="match status" value="1"/>
</dbReference>
<keyword evidence="1" id="KW-1133">Transmembrane helix</keyword>
<dbReference type="SUPFAM" id="SSF53167">
    <property type="entry name" value="Purine and uridine phosphorylases"/>
    <property type="match status" value="1"/>
</dbReference>
<dbReference type="Gene3D" id="2.130.10.30">
    <property type="entry name" value="Regulator of chromosome condensation 1/beta-lactamase-inhibitor protein II"/>
    <property type="match status" value="2"/>
</dbReference>
<dbReference type="EMBL" id="MUXN01000002">
    <property type="protein sequence ID" value="OOC08257.1"/>
    <property type="molecule type" value="Genomic_DNA"/>
</dbReference>
<evidence type="ECO:0000313" key="3">
    <source>
        <dbReference type="EMBL" id="EMD24767.1"/>
    </source>
</evidence>
<proteinExistence type="predicted"/>
<dbReference type="GO" id="GO:0005829">
    <property type="term" value="C:cytosol"/>
    <property type="evidence" value="ECO:0007669"/>
    <property type="project" value="TreeGrafter"/>
</dbReference>
<protein>
    <submittedName>
        <fullName evidence="3">Purine and other phosphorylase, family 1</fullName>
    </submittedName>
</protein>
<dbReference type="RefSeq" id="WP_005162943.1">
    <property type="nucleotide sequence ID" value="NZ_ANMG01000055.1"/>
</dbReference>
<dbReference type="PANTHER" id="PTHR46832">
    <property type="entry name" value="5'-METHYLTHIOADENOSINE/S-ADENOSYLHOMOCYSTEINE NUCLEOSIDASE"/>
    <property type="match status" value="1"/>
</dbReference>
<dbReference type="Gene3D" id="3.40.50.1580">
    <property type="entry name" value="Nucleoside phosphorylase domain"/>
    <property type="match status" value="1"/>
</dbReference>
<dbReference type="InterPro" id="IPR000845">
    <property type="entry name" value="Nucleoside_phosphorylase_d"/>
</dbReference>
<dbReference type="SUPFAM" id="SSF50985">
    <property type="entry name" value="RCC1/BLIP-II"/>
    <property type="match status" value="1"/>
</dbReference>
<dbReference type="GO" id="GO:0019284">
    <property type="term" value="P:L-methionine salvage from S-adenosylmethionine"/>
    <property type="evidence" value="ECO:0007669"/>
    <property type="project" value="TreeGrafter"/>
</dbReference>
<reference evidence="3 5" key="1">
    <citation type="submission" date="2012-10" db="EMBL/GenBank/DDBJ databases">
        <title>Genome assembly of Amycolatopsis azurea DSM 43854.</title>
        <authorList>
            <person name="Khatri I."/>
            <person name="Kaur I."/>
            <person name="Subramanian S."/>
            <person name="Mayilraj S."/>
        </authorList>
    </citation>
    <scope>NUCLEOTIDE SEQUENCE [LARGE SCALE GENOMIC DNA]</scope>
    <source>
        <strain evidence="3 5">DSM 43854</strain>
    </source>
</reference>
<dbReference type="GO" id="GO:0009116">
    <property type="term" value="P:nucleoside metabolic process"/>
    <property type="evidence" value="ECO:0007669"/>
    <property type="project" value="InterPro"/>
</dbReference>
<gene>
    <name evidence="4" type="ORF">B0293_05220</name>
    <name evidence="3" type="ORF">C791_5787</name>
</gene>
<dbReference type="CDD" id="cd09008">
    <property type="entry name" value="MTAN"/>
    <property type="match status" value="1"/>
</dbReference>
<dbReference type="InterPro" id="IPR035994">
    <property type="entry name" value="Nucleoside_phosphorylase_sf"/>
</dbReference>
<dbReference type="PATRIC" id="fig|1238180.3.peg.5703"/>
<evidence type="ECO:0000313" key="6">
    <source>
        <dbReference type="Proteomes" id="UP000188551"/>
    </source>
</evidence>
<evidence type="ECO:0000313" key="4">
    <source>
        <dbReference type="EMBL" id="OOC08257.1"/>
    </source>
</evidence>
<dbReference type="EMBL" id="ANMG01000055">
    <property type="protein sequence ID" value="EMD24767.1"/>
    <property type="molecule type" value="Genomic_DNA"/>
</dbReference>
<dbReference type="Proteomes" id="UP000188551">
    <property type="component" value="Unassembled WGS sequence"/>
</dbReference>
<dbReference type="Pfam" id="PF01048">
    <property type="entry name" value="PNP_UDP_1"/>
    <property type="match status" value="1"/>
</dbReference>
<keyword evidence="1" id="KW-0472">Membrane</keyword>
<feature type="transmembrane region" description="Helical" evidence="1">
    <location>
        <begin position="220"/>
        <end position="241"/>
    </location>
</feature>
<keyword evidence="6" id="KW-1185">Reference proteome</keyword>
<accession>M2QFF8</accession>